<dbReference type="EMBL" id="VUAA01000031">
    <property type="protein sequence ID" value="KAA1252988.1"/>
    <property type="molecule type" value="Genomic_DNA"/>
</dbReference>
<protein>
    <submittedName>
        <fullName evidence="1">Uncharacterized protein</fullName>
    </submittedName>
</protein>
<sequence>MQKFIKAGLGNPNNGIAISMPEESNPESFRFHMSKFQGESEKGMCGYIEMLGIRDAITETISYMYENHKDFVIKAFTEYNLGMIEGIKTPRTLFSNDDPEDYDAFMTIEAKNTSIEGEFDSVKVSHGGRVQFKDGNEIYPERAIENLNIKISKLQGDSEYGTQGFIRLNALKSAIERTCSTLNLTFKDMHKKAEIEAGIDVSKGKDSSLSL</sequence>
<name>A0A5Q6PDL3_VIBCL</name>
<evidence type="ECO:0000313" key="2">
    <source>
        <dbReference type="Proteomes" id="UP000323225"/>
    </source>
</evidence>
<dbReference type="Proteomes" id="UP000323225">
    <property type="component" value="Unassembled WGS sequence"/>
</dbReference>
<reference evidence="1 2" key="1">
    <citation type="submission" date="2019-09" db="EMBL/GenBank/DDBJ databases">
        <authorList>
            <person name="Kritzky A."/>
            <person name="Schelkanova E.Y."/>
            <person name="Alkhova Z.V."/>
            <person name="Smirnova N.I."/>
        </authorList>
    </citation>
    <scope>NUCLEOTIDE SEQUENCE [LARGE SCALE GENOMIC DNA]</scope>
    <source>
        <strain evidence="1 2">M1526</strain>
    </source>
</reference>
<proteinExistence type="predicted"/>
<evidence type="ECO:0000313" key="1">
    <source>
        <dbReference type="EMBL" id="KAA1252988.1"/>
    </source>
</evidence>
<accession>A0A5Q6PDL3</accession>
<comment type="caution">
    <text evidence="1">The sequence shown here is derived from an EMBL/GenBank/DDBJ whole genome shotgun (WGS) entry which is preliminary data.</text>
</comment>
<gene>
    <name evidence="1" type="ORF">F0M16_19935</name>
</gene>
<dbReference type="AlphaFoldDB" id="A0A5Q6PDL3"/>
<organism evidence="1 2">
    <name type="scientific">Vibrio cholerae</name>
    <dbReference type="NCBI Taxonomy" id="666"/>
    <lineage>
        <taxon>Bacteria</taxon>
        <taxon>Pseudomonadati</taxon>
        <taxon>Pseudomonadota</taxon>
        <taxon>Gammaproteobacteria</taxon>
        <taxon>Vibrionales</taxon>
        <taxon>Vibrionaceae</taxon>
        <taxon>Vibrio</taxon>
    </lineage>
</organism>